<sequence length="369" mass="42360">MDGNIMTRMGFFINDLHRQIDQLHKEQHMDEIFTVYRGQDLSKADFKQLTQTKEVSLPFAERAVTNPDLVGILFVMKIDSKQSTTSFASVRGISYFRDDDEVLSSMHTVFRIQETRQIDENSRLFEVSLILTSDTDVELNALTERIREESYTDEEGRARLGLVLENIGQNDKAEEIYEMLLDQRTEESEKAPIYHQLGWIKDNQGKYPEAIKYYEKSLAIKEKTLPPNDLQLAVSYNNIGMMYSNIGSYTKALPSHGRALTIRKQSLPPNHLDLAMSYNNIGLAYSNTEMSIIDTQTDTIISRITLHYPPSGFLVSPINPSLIYVRQFTISYPKGFYPTDDGYLQEVNIQTNERGRKIKIGQNGFFSMQ</sequence>
<dbReference type="PANTHER" id="PTHR45641">
    <property type="entry name" value="TETRATRICOPEPTIDE REPEAT PROTEIN (AFU_ORTHOLOGUE AFUA_6G03870)"/>
    <property type="match status" value="1"/>
</dbReference>
<evidence type="ECO:0000256" key="2">
    <source>
        <dbReference type="ARBA" id="ARBA00022803"/>
    </source>
</evidence>
<evidence type="ECO:0000313" key="6">
    <source>
        <dbReference type="EMBL" id="CAF4018168.1"/>
    </source>
</evidence>
<dbReference type="EMBL" id="CAJOBA010044079">
    <property type="protein sequence ID" value="CAF4158953.1"/>
    <property type="molecule type" value="Genomic_DNA"/>
</dbReference>
<dbReference type="OrthoDB" id="19588at2759"/>
<dbReference type="SUPFAM" id="SSF56399">
    <property type="entry name" value="ADP-ribosylation"/>
    <property type="match status" value="1"/>
</dbReference>
<evidence type="ECO:0008006" key="9">
    <source>
        <dbReference type="Google" id="ProtNLM"/>
    </source>
</evidence>
<reference evidence="4" key="1">
    <citation type="submission" date="2021-02" db="EMBL/GenBank/DDBJ databases">
        <authorList>
            <person name="Nowell W R."/>
        </authorList>
    </citation>
    <scope>NUCLEOTIDE SEQUENCE</scope>
</reference>
<keyword evidence="8" id="KW-1185">Reference proteome</keyword>
<dbReference type="Proteomes" id="UP000663829">
    <property type="component" value="Unassembled WGS sequence"/>
</dbReference>
<dbReference type="PROSITE" id="PS50005">
    <property type="entry name" value="TPR"/>
    <property type="match status" value="2"/>
</dbReference>
<organism evidence="4 8">
    <name type="scientific">Didymodactylos carnosus</name>
    <dbReference type="NCBI Taxonomy" id="1234261"/>
    <lineage>
        <taxon>Eukaryota</taxon>
        <taxon>Metazoa</taxon>
        <taxon>Spiralia</taxon>
        <taxon>Gnathifera</taxon>
        <taxon>Rotifera</taxon>
        <taxon>Eurotatoria</taxon>
        <taxon>Bdelloidea</taxon>
        <taxon>Philodinida</taxon>
        <taxon>Philodinidae</taxon>
        <taxon>Didymodactylos</taxon>
    </lineage>
</organism>
<dbReference type="Gene3D" id="3.90.176.10">
    <property type="entry name" value="Toxin ADP-ribosyltransferase, Chain A, domain 1"/>
    <property type="match status" value="1"/>
</dbReference>
<keyword evidence="2 3" id="KW-0802">TPR repeat</keyword>
<dbReference type="Proteomes" id="UP000677228">
    <property type="component" value="Unassembled WGS sequence"/>
</dbReference>
<evidence type="ECO:0000256" key="1">
    <source>
        <dbReference type="ARBA" id="ARBA00022737"/>
    </source>
</evidence>
<keyword evidence="1" id="KW-0677">Repeat</keyword>
<evidence type="ECO:0000313" key="5">
    <source>
        <dbReference type="EMBL" id="CAF1348119.1"/>
    </source>
</evidence>
<dbReference type="Proteomes" id="UP000681722">
    <property type="component" value="Unassembled WGS sequence"/>
</dbReference>
<feature type="repeat" description="TPR" evidence="3">
    <location>
        <begin position="233"/>
        <end position="266"/>
    </location>
</feature>
<dbReference type="SUPFAM" id="SSF48452">
    <property type="entry name" value="TPR-like"/>
    <property type="match status" value="1"/>
</dbReference>
<accession>A0A815A2I0</accession>
<feature type="repeat" description="TPR" evidence="3">
    <location>
        <begin position="191"/>
        <end position="224"/>
    </location>
</feature>
<evidence type="ECO:0000313" key="8">
    <source>
        <dbReference type="Proteomes" id="UP000663829"/>
    </source>
</evidence>
<proteinExistence type="predicted"/>
<evidence type="ECO:0000313" key="4">
    <source>
        <dbReference type="EMBL" id="CAF1249638.1"/>
    </source>
</evidence>
<evidence type="ECO:0000313" key="7">
    <source>
        <dbReference type="EMBL" id="CAF4158953.1"/>
    </source>
</evidence>
<dbReference type="SMART" id="SM00028">
    <property type="entry name" value="TPR"/>
    <property type="match status" value="3"/>
</dbReference>
<dbReference type="AlphaFoldDB" id="A0A815A2I0"/>
<dbReference type="EMBL" id="CAJOBC010014004">
    <property type="protein sequence ID" value="CAF4018168.1"/>
    <property type="molecule type" value="Genomic_DNA"/>
</dbReference>
<comment type="caution">
    <text evidence="4">The sequence shown here is derived from an EMBL/GenBank/DDBJ whole genome shotgun (WGS) entry which is preliminary data.</text>
</comment>
<protein>
    <recommendedName>
        <fullName evidence="9">Tetratricopeptide repeat protein</fullName>
    </recommendedName>
</protein>
<dbReference type="Pfam" id="PF13424">
    <property type="entry name" value="TPR_12"/>
    <property type="match status" value="2"/>
</dbReference>
<gene>
    <name evidence="4" type="ORF">GPM918_LOCUS26068</name>
    <name evidence="5" type="ORF">OVA965_LOCUS30666</name>
    <name evidence="6" type="ORF">SRO942_LOCUS26156</name>
    <name evidence="7" type="ORF">TMI583_LOCUS31475</name>
</gene>
<dbReference type="PANTHER" id="PTHR45641:SF1">
    <property type="entry name" value="AAA+ ATPASE DOMAIN-CONTAINING PROTEIN"/>
    <property type="match status" value="1"/>
</dbReference>
<dbReference type="EMBL" id="CAJNOK010022443">
    <property type="protein sequence ID" value="CAF1348119.1"/>
    <property type="molecule type" value="Genomic_DNA"/>
</dbReference>
<dbReference type="Proteomes" id="UP000682733">
    <property type="component" value="Unassembled WGS sequence"/>
</dbReference>
<dbReference type="Gene3D" id="1.25.40.10">
    <property type="entry name" value="Tetratricopeptide repeat domain"/>
    <property type="match status" value="1"/>
</dbReference>
<dbReference type="EMBL" id="CAJNOQ010010358">
    <property type="protein sequence ID" value="CAF1249638.1"/>
    <property type="molecule type" value="Genomic_DNA"/>
</dbReference>
<evidence type="ECO:0000256" key="3">
    <source>
        <dbReference type="PROSITE-ProRule" id="PRU00339"/>
    </source>
</evidence>
<dbReference type="InterPro" id="IPR011990">
    <property type="entry name" value="TPR-like_helical_dom_sf"/>
</dbReference>
<dbReference type="InterPro" id="IPR019734">
    <property type="entry name" value="TPR_rpt"/>
</dbReference>
<name>A0A815A2I0_9BILA</name>